<name>A0A2Z4LQF4_9FLAO</name>
<dbReference type="AlphaFoldDB" id="A0A2Z4LQF4"/>
<proteinExistence type="predicted"/>
<dbReference type="KEGG" id="spon:HME9304_00629"/>
<keyword evidence="2" id="KW-1185">Reference proteome</keyword>
<organism evidence="1 2">
    <name type="scientific">Flagellimonas maritima</name>
    <dbReference type="NCBI Taxonomy" id="1383885"/>
    <lineage>
        <taxon>Bacteria</taxon>
        <taxon>Pseudomonadati</taxon>
        <taxon>Bacteroidota</taxon>
        <taxon>Flavobacteriia</taxon>
        <taxon>Flavobacteriales</taxon>
        <taxon>Flavobacteriaceae</taxon>
        <taxon>Flagellimonas</taxon>
    </lineage>
</organism>
<gene>
    <name evidence="1" type="ORF">HME9304_00629</name>
</gene>
<evidence type="ECO:0000313" key="2">
    <source>
        <dbReference type="Proteomes" id="UP000248536"/>
    </source>
</evidence>
<reference evidence="1 2" key="1">
    <citation type="submission" date="2018-06" db="EMBL/GenBank/DDBJ databases">
        <title>Spongiibacterium sp. HME9304 Genome sequencing and assembly.</title>
        <authorList>
            <person name="Kang H."/>
            <person name="Kim H."/>
            <person name="Joh K."/>
        </authorList>
    </citation>
    <scope>NUCLEOTIDE SEQUENCE [LARGE SCALE GENOMIC DNA]</scope>
    <source>
        <strain evidence="1 2">HME9304</strain>
    </source>
</reference>
<protein>
    <submittedName>
        <fullName evidence="1">Uncharacterized protein</fullName>
    </submittedName>
</protein>
<dbReference type="Proteomes" id="UP000248536">
    <property type="component" value="Chromosome"/>
</dbReference>
<sequence>MFKNIKLYVFAYKKKKYNGIKRKGLYEVGLCKTIGIAAHGPIAYFLCTVTGTEILFPSFLSPSDNPQYCEPPMYRISVQNVLYTH</sequence>
<accession>A0A2Z4LQF4</accession>
<dbReference type="EMBL" id="CP030104">
    <property type="protein sequence ID" value="AWX43638.1"/>
    <property type="molecule type" value="Genomic_DNA"/>
</dbReference>
<evidence type="ECO:0000313" key="1">
    <source>
        <dbReference type="EMBL" id="AWX43638.1"/>
    </source>
</evidence>